<dbReference type="SUPFAM" id="SSF53633">
    <property type="entry name" value="Carbamate kinase-like"/>
    <property type="match status" value="1"/>
</dbReference>
<dbReference type="FunFam" id="3.40.1160.10:FF:000040">
    <property type="entry name" value="Glutamate 5-kinase"/>
    <property type="match status" value="1"/>
</dbReference>
<dbReference type="Gene3D" id="3.40.1160.10">
    <property type="entry name" value="Acetylglutamate kinase-like"/>
    <property type="match status" value="1"/>
</dbReference>
<dbReference type="InterPro" id="IPR015947">
    <property type="entry name" value="PUA-like_sf"/>
</dbReference>
<dbReference type="SMART" id="SM00359">
    <property type="entry name" value="PUA"/>
    <property type="match status" value="1"/>
</dbReference>
<dbReference type="HAMAP" id="MF_00456">
    <property type="entry name" value="ProB"/>
    <property type="match status" value="1"/>
</dbReference>
<evidence type="ECO:0000256" key="7">
    <source>
        <dbReference type="ARBA" id="ARBA00022840"/>
    </source>
</evidence>
<reference evidence="11" key="1">
    <citation type="submission" date="2012-02" db="EMBL/GenBank/DDBJ databases">
        <title>The complete genome of Echinicola vietnamensis DSM 17526.</title>
        <authorList>
            <person name="Lucas S."/>
            <person name="Copeland A."/>
            <person name="Lapidus A."/>
            <person name="Glavina del Rio T."/>
            <person name="Dalin E."/>
            <person name="Tice H."/>
            <person name="Bruce D."/>
            <person name="Goodwin L."/>
            <person name="Pitluck S."/>
            <person name="Peters L."/>
            <person name="Ovchinnikova G."/>
            <person name="Teshima H."/>
            <person name="Kyrpides N."/>
            <person name="Mavromatis K."/>
            <person name="Ivanova N."/>
            <person name="Brettin T."/>
            <person name="Detter J.C."/>
            <person name="Han C."/>
            <person name="Larimer F."/>
            <person name="Land M."/>
            <person name="Hauser L."/>
            <person name="Markowitz V."/>
            <person name="Cheng J.-F."/>
            <person name="Hugenholtz P."/>
            <person name="Woyke T."/>
            <person name="Wu D."/>
            <person name="Brambilla E."/>
            <person name="Klenk H.-P."/>
            <person name="Eisen J.A."/>
        </authorList>
    </citation>
    <scope>NUCLEOTIDE SEQUENCE [LARGE SCALE GENOMIC DNA]</scope>
    <source>
        <strain evidence="11">DSM 17526 / LMG 23754 / KMM 6221</strain>
    </source>
</reference>
<keyword evidence="4 8" id="KW-0808">Transferase</keyword>
<dbReference type="OrthoDB" id="9804434at2"/>
<dbReference type="InterPro" id="IPR011529">
    <property type="entry name" value="Glu_5kinase"/>
</dbReference>
<dbReference type="CDD" id="cd21157">
    <property type="entry name" value="PUA_G5K"/>
    <property type="match status" value="1"/>
</dbReference>
<dbReference type="InterPro" id="IPR002478">
    <property type="entry name" value="PUA"/>
</dbReference>
<dbReference type="PANTHER" id="PTHR43654:SF1">
    <property type="entry name" value="ISOPENTENYL PHOSPHATE KINASE"/>
    <property type="match status" value="1"/>
</dbReference>
<dbReference type="InterPro" id="IPR041739">
    <property type="entry name" value="G5K_ProB"/>
</dbReference>
<evidence type="ECO:0000256" key="1">
    <source>
        <dbReference type="ARBA" id="ARBA00022490"/>
    </source>
</evidence>
<dbReference type="NCBIfam" id="TIGR01027">
    <property type="entry name" value="proB"/>
    <property type="match status" value="1"/>
</dbReference>
<protein>
    <recommendedName>
        <fullName evidence="8">Glutamate 5-kinase</fullName>
        <ecNumber evidence="8">2.7.2.11</ecNumber>
    </recommendedName>
    <alternativeName>
        <fullName evidence="8">Gamma-glutamyl kinase</fullName>
        <shortName evidence="8">GK</shortName>
    </alternativeName>
</protein>
<keyword evidence="7 8" id="KW-0067">ATP-binding</keyword>
<evidence type="ECO:0000256" key="5">
    <source>
        <dbReference type="ARBA" id="ARBA00022741"/>
    </source>
</evidence>
<proteinExistence type="inferred from homology"/>
<dbReference type="InterPro" id="IPR036974">
    <property type="entry name" value="PUA_sf"/>
</dbReference>
<dbReference type="PRINTS" id="PR00474">
    <property type="entry name" value="GLU5KINASE"/>
</dbReference>
<dbReference type="RefSeq" id="WP_015267777.1">
    <property type="nucleotide sequence ID" value="NC_019904.1"/>
</dbReference>
<dbReference type="InterPro" id="IPR001057">
    <property type="entry name" value="Glu/AcGlu_kinase"/>
</dbReference>
<feature type="binding site" evidence="8">
    <location>
        <position position="52"/>
    </location>
    <ligand>
        <name>substrate</name>
    </ligand>
</feature>
<dbReference type="HOGENOM" id="CLU_025400_2_0_10"/>
<comment type="pathway">
    <text evidence="8">Amino-acid biosynthesis; L-proline biosynthesis; L-glutamate 5-semialdehyde from L-glutamate: step 1/2.</text>
</comment>
<dbReference type="PROSITE" id="PS50890">
    <property type="entry name" value="PUA"/>
    <property type="match status" value="1"/>
</dbReference>
<name>L0G5X2_ECHVK</name>
<dbReference type="PANTHER" id="PTHR43654">
    <property type="entry name" value="GLUTAMATE 5-KINASE"/>
    <property type="match status" value="1"/>
</dbReference>
<gene>
    <name evidence="8" type="primary">proB</name>
    <name evidence="10" type="ordered locus">Echvi_4033</name>
</gene>
<comment type="subcellular location">
    <subcellularLocation>
        <location evidence="8">Cytoplasm</location>
    </subcellularLocation>
</comment>
<keyword evidence="5 8" id="KW-0547">Nucleotide-binding</keyword>
<dbReference type="KEGG" id="evi:Echvi_4033"/>
<evidence type="ECO:0000259" key="9">
    <source>
        <dbReference type="SMART" id="SM00359"/>
    </source>
</evidence>
<sequence length="362" mass="40040">MIHRKANTIVIKIGSNVLTQADGTPDTMRMKALVRQMVYLREQGQEIVLITSGAVAYGRTSTVFEEKTDPVIQKQILAAVGQIELIRQYKQLFGDHNTPIAQIMVTKSDFRDRKHFLNMKNCLEGLLKNNIIPVINENDTVSVTELMFTDNDELAGLVAAMLDAKDLIILSNVEGIFKGHPSDPEAVLIEKVDADTPSMANFISSSKSSFGRGGMLTKMNMAKKSADLGIGVTIANGKREDVLVDYFHNRLRCTYFEPSKAKQSPKKWIAHSEHYSTGEVIINSGAENALRSDKITSLLPIGVLEIRGDFSKGDIIRILSEDGRKIGLGKSAYGAKVAAEKKGLSNQKPLIHYDYLYLHQDS</sequence>
<dbReference type="UniPathway" id="UPA00098">
    <property type="reaction ID" value="UER00359"/>
</dbReference>
<organism evidence="10 11">
    <name type="scientific">Echinicola vietnamensis (strain DSM 17526 / LMG 23754 / KMM 6221)</name>
    <dbReference type="NCBI Taxonomy" id="926556"/>
    <lineage>
        <taxon>Bacteria</taxon>
        <taxon>Pseudomonadati</taxon>
        <taxon>Bacteroidota</taxon>
        <taxon>Cytophagia</taxon>
        <taxon>Cytophagales</taxon>
        <taxon>Cyclobacteriaceae</taxon>
        <taxon>Echinicola</taxon>
    </lineage>
</organism>
<accession>L0G5X2</accession>
<comment type="similarity">
    <text evidence="8">Belongs to the glutamate 5-kinase family.</text>
</comment>
<evidence type="ECO:0000256" key="8">
    <source>
        <dbReference type="HAMAP-Rule" id="MF_00456"/>
    </source>
</evidence>
<dbReference type="PIRSF" id="PIRSF000729">
    <property type="entry name" value="GK"/>
    <property type="match status" value="1"/>
</dbReference>
<dbReference type="InterPro" id="IPR005715">
    <property type="entry name" value="Glu_5kinase/COase_Synthase"/>
</dbReference>
<dbReference type="Pfam" id="PF00696">
    <property type="entry name" value="AA_kinase"/>
    <property type="match status" value="1"/>
</dbReference>
<dbReference type="InterPro" id="IPR001048">
    <property type="entry name" value="Asp/Glu/Uridylate_kinase"/>
</dbReference>
<keyword evidence="3 8" id="KW-0641">Proline biosynthesis</keyword>
<dbReference type="InterPro" id="IPR036393">
    <property type="entry name" value="AceGlu_kinase-like_sf"/>
</dbReference>
<dbReference type="GO" id="GO:0005524">
    <property type="term" value="F:ATP binding"/>
    <property type="evidence" value="ECO:0007669"/>
    <property type="project" value="UniProtKB-KW"/>
</dbReference>
<feature type="binding site" evidence="8">
    <location>
        <position position="139"/>
    </location>
    <ligand>
        <name>substrate</name>
    </ligand>
</feature>
<feature type="binding site" evidence="8">
    <location>
        <position position="12"/>
    </location>
    <ligand>
        <name>ATP</name>
        <dbReference type="ChEBI" id="CHEBI:30616"/>
    </ligand>
</feature>
<dbReference type="GO" id="GO:0003723">
    <property type="term" value="F:RNA binding"/>
    <property type="evidence" value="ECO:0007669"/>
    <property type="project" value="InterPro"/>
</dbReference>
<dbReference type="STRING" id="926556.Echvi_4033"/>
<dbReference type="GO" id="GO:0055129">
    <property type="term" value="P:L-proline biosynthetic process"/>
    <property type="evidence" value="ECO:0007669"/>
    <property type="project" value="UniProtKB-UniRule"/>
</dbReference>
<evidence type="ECO:0000313" key="10">
    <source>
        <dbReference type="EMBL" id="AGA80240.1"/>
    </source>
</evidence>
<evidence type="ECO:0000256" key="2">
    <source>
        <dbReference type="ARBA" id="ARBA00022605"/>
    </source>
</evidence>
<comment type="function">
    <text evidence="8">Catalyzes the transfer of a phosphate group to glutamate to form L-glutamate 5-phosphate.</text>
</comment>
<evidence type="ECO:0000256" key="4">
    <source>
        <dbReference type="ARBA" id="ARBA00022679"/>
    </source>
</evidence>
<comment type="caution">
    <text evidence="8">Lacks conserved residue(s) required for the propagation of feature annotation.</text>
</comment>
<keyword evidence="6 8" id="KW-0418">Kinase</keyword>
<dbReference type="GO" id="GO:0004349">
    <property type="term" value="F:glutamate 5-kinase activity"/>
    <property type="evidence" value="ECO:0007669"/>
    <property type="project" value="UniProtKB-UniRule"/>
</dbReference>
<feature type="domain" description="PUA" evidence="9">
    <location>
        <begin position="278"/>
        <end position="351"/>
    </location>
</feature>
<keyword evidence="11" id="KW-1185">Reference proteome</keyword>
<dbReference type="eggNOG" id="COG0263">
    <property type="taxonomic scope" value="Bacteria"/>
</dbReference>
<keyword evidence="1 8" id="KW-0963">Cytoplasm</keyword>
<dbReference type="Proteomes" id="UP000010796">
    <property type="component" value="Chromosome"/>
</dbReference>
<feature type="binding site" evidence="8">
    <location>
        <position position="151"/>
    </location>
    <ligand>
        <name>substrate</name>
    </ligand>
</feature>
<evidence type="ECO:0000256" key="3">
    <source>
        <dbReference type="ARBA" id="ARBA00022650"/>
    </source>
</evidence>
<comment type="catalytic activity">
    <reaction evidence="8">
        <text>L-glutamate + ATP = L-glutamyl 5-phosphate + ADP</text>
        <dbReference type="Rhea" id="RHEA:14877"/>
        <dbReference type="ChEBI" id="CHEBI:29985"/>
        <dbReference type="ChEBI" id="CHEBI:30616"/>
        <dbReference type="ChEBI" id="CHEBI:58274"/>
        <dbReference type="ChEBI" id="CHEBI:456216"/>
        <dbReference type="EC" id="2.7.2.11"/>
    </reaction>
</comment>
<dbReference type="EC" id="2.7.2.11" evidence="8"/>
<evidence type="ECO:0000256" key="6">
    <source>
        <dbReference type="ARBA" id="ARBA00022777"/>
    </source>
</evidence>
<dbReference type="GO" id="GO:0005829">
    <property type="term" value="C:cytosol"/>
    <property type="evidence" value="ECO:0007669"/>
    <property type="project" value="TreeGrafter"/>
</dbReference>
<dbReference type="SUPFAM" id="SSF88697">
    <property type="entry name" value="PUA domain-like"/>
    <property type="match status" value="1"/>
</dbReference>
<dbReference type="PATRIC" id="fig|926556.3.peg.4247"/>
<evidence type="ECO:0000313" key="11">
    <source>
        <dbReference type="Proteomes" id="UP000010796"/>
    </source>
</evidence>
<keyword evidence="2 8" id="KW-0028">Amino-acid biosynthesis</keyword>
<dbReference type="Pfam" id="PF01472">
    <property type="entry name" value="PUA"/>
    <property type="match status" value="1"/>
</dbReference>
<dbReference type="EMBL" id="CP003346">
    <property type="protein sequence ID" value="AGA80240.1"/>
    <property type="molecule type" value="Genomic_DNA"/>
</dbReference>
<dbReference type="Gene3D" id="2.30.130.10">
    <property type="entry name" value="PUA domain"/>
    <property type="match status" value="1"/>
</dbReference>
<dbReference type="CDD" id="cd04242">
    <property type="entry name" value="AAK_G5K_ProB"/>
    <property type="match status" value="1"/>
</dbReference>
<dbReference type="AlphaFoldDB" id="L0G5X2"/>